<evidence type="ECO:0000313" key="3">
    <source>
        <dbReference type="Proteomes" id="UP000747399"/>
    </source>
</evidence>
<proteinExistence type="predicted"/>
<feature type="region of interest" description="Disordered" evidence="1">
    <location>
        <begin position="1"/>
        <end position="36"/>
    </location>
</feature>
<sequence>MPLDQAPRQPWQQSLLQMQQQEQQEQRRQQQQQYTGGFLQQSQPSFEAIMRQSAGALANQQRLGAYQISQPSNLYAPQMQQGAASVQLGTSLPALQSPILQVPSYILPGSSMSGSLAVLPDSGGYTMGPNGGWATGAVAPVVQYVLQGAPPAGQQYAATPSAMPVDGVPNIYISTSTPVNLVNPITVSNDGSSDKSGVSSSDRVLSEKDILAVAGLMRRPRVVVVPLVVVGG</sequence>
<evidence type="ECO:0000313" key="2">
    <source>
        <dbReference type="EMBL" id="GIL60767.1"/>
    </source>
</evidence>
<comment type="caution">
    <text evidence="2">The sequence shown here is derived from an EMBL/GenBank/DDBJ whole genome shotgun (WGS) entry which is preliminary data.</text>
</comment>
<name>A0A8J4BGK8_9CHLO</name>
<feature type="compositionally biased region" description="Low complexity" evidence="1">
    <location>
        <begin position="9"/>
        <end position="36"/>
    </location>
</feature>
<accession>A0A8J4BGK8</accession>
<gene>
    <name evidence="2" type="ORF">Vafri_15300</name>
</gene>
<keyword evidence="3" id="KW-1185">Reference proteome</keyword>
<dbReference type="EMBL" id="BNCO01000041">
    <property type="protein sequence ID" value="GIL60767.1"/>
    <property type="molecule type" value="Genomic_DNA"/>
</dbReference>
<organism evidence="2 3">
    <name type="scientific">Volvox africanus</name>
    <dbReference type="NCBI Taxonomy" id="51714"/>
    <lineage>
        <taxon>Eukaryota</taxon>
        <taxon>Viridiplantae</taxon>
        <taxon>Chlorophyta</taxon>
        <taxon>core chlorophytes</taxon>
        <taxon>Chlorophyceae</taxon>
        <taxon>CS clade</taxon>
        <taxon>Chlamydomonadales</taxon>
        <taxon>Volvocaceae</taxon>
        <taxon>Volvox</taxon>
    </lineage>
</organism>
<dbReference type="Proteomes" id="UP000747399">
    <property type="component" value="Unassembled WGS sequence"/>
</dbReference>
<dbReference type="AlphaFoldDB" id="A0A8J4BGK8"/>
<evidence type="ECO:0000256" key="1">
    <source>
        <dbReference type="SAM" id="MobiDB-lite"/>
    </source>
</evidence>
<reference evidence="2" key="1">
    <citation type="journal article" date="2021" name="Proc. Natl. Acad. Sci. U.S.A.">
        <title>Three genomes in the algal genus Volvox reveal the fate of a haploid sex-determining region after a transition to homothallism.</title>
        <authorList>
            <person name="Yamamoto K."/>
            <person name="Hamaji T."/>
            <person name="Kawai-Toyooka H."/>
            <person name="Matsuzaki R."/>
            <person name="Takahashi F."/>
            <person name="Nishimura Y."/>
            <person name="Kawachi M."/>
            <person name="Noguchi H."/>
            <person name="Minakuchi Y."/>
            <person name="Umen J.G."/>
            <person name="Toyoda A."/>
            <person name="Nozaki H."/>
        </authorList>
    </citation>
    <scope>NUCLEOTIDE SEQUENCE</scope>
    <source>
        <strain evidence="2">NIES-3780</strain>
    </source>
</reference>
<protein>
    <submittedName>
        <fullName evidence="2">Uncharacterized protein</fullName>
    </submittedName>
</protein>